<evidence type="ECO:0000259" key="15">
    <source>
        <dbReference type="Pfam" id="PF08544"/>
    </source>
</evidence>
<dbReference type="Pfam" id="PF08544">
    <property type="entry name" value="GHMP_kinases_C"/>
    <property type="match status" value="1"/>
</dbReference>
<dbReference type="SUPFAM" id="SSF55060">
    <property type="entry name" value="GHMP Kinase, C-terminal domain"/>
    <property type="match status" value="1"/>
</dbReference>
<dbReference type="NCBIfam" id="TIGR00191">
    <property type="entry name" value="thrB"/>
    <property type="match status" value="1"/>
</dbReference>
<evidence type="ECO:0000256" key="8">
    <source>
        <dbReference type="ARBA" id="ARBA00022741"/>
    </source>
</evidence>
<evidence type="ECO:0000256" key="6">
    <source>
        <dbReference type="ARBA" id="ARBA00022679"/>
    </source>
</evidence>
<feature type="domain" description="GHMP kinase C-terminal" evidence="15">
    <location>
        <begin position="202"/>
        <end position="275"/>
    </location>
</feature>
<keyword evidence="17" id="KW-1185">Reference proteome</keyword>
<evidence type="ECO:0000256" key="2">
    <source>
        <dbReference type="ARBA" id="ARBA00007370"/>
    </source>
</evidence>
<evidence type="ECO:0000256" key="9">
    <source>
        <dbReference type="ARBA" id="ARBA00022777"/>
    </source>
</evidence>
<dbReference type="PIRSF" id="PIRSF000676">
    <property type="entry name" value="Homoser_kin"/>
    <property type="match status" value="1"/>
</dbReference>
<gene>
    <name evidence="13 16" type="primary">thrB</name>
    <name evidence="16" type="ORF">QGM71_18435</name>
</gene>
<dbReference type="InterPro" id="IPR006204">
    <property type="entry name" value="GHMP_kinase_N_dom"/>
</dbReference>
<dbReference type="InterPro" id="IPR013750">
    <property type="entry name" value="GHMP_kinase_C_dom"/>
</dbReference>
<keyword evidence="7 13" id="KW-0791">Threonine biosynthesis</keyword>
<dbReference type="InterPro" id="IPR014721">
    <property type="entry name" value="Ribsml_uS5_D2-typ_fold_subgr"/>
</dbReference>
<comment type="similarity">
    <text evidence="2 13">Belongs to the GHMP kinase family. Homoserine kinase subfamily.</text>
</comment>
<feature type="binding site" evidence="13">
    <location>
        <begin position="87"/>
        <end position="97"/>
    </location>
    <ligand>
        <name>ATP</name>
        <dbReference type="ChEBI" id="CHEBI:30616"/>
    </ligand>
</feature>
<dbReference type="GO" id="GO:0004413">
    <property type="term" value="F:homoserine kinase activity"/>
    <property type="evidence" value="ECO:0007669"/>
    <property type="project" value="UniProtKB-EC"/>
</dbReference>
<comment type="subcellular location">
    <subcellularLocation>
        <location evidence="13">Cytoplasm</location>
    </subcellularLocation>
</comment>
<reference evidence="16 17" key="1">
    <citation type="journal article" date="2024" name="Int. J. Syst. Evol. Microbiol.">
        <title>Virgibacillus tibetensis sp. nov., isolated from salt lake on the Tibetan Plateau of China.</title>
        <authorList>
            <person name="Phurbu D."/>
            <person name="Liu Z.-X."/>
            <person name="Wang R."/>
            <person name="Zheng Y.-Y."/>
            <person name="Liu H.-C."/>
            <person name="Zhou Y.-G."/>
            <person name="Yu Y.-J."/>
            <person name="Li A.-H."/>
        </authorList>
    </citation>
    <scope>NUCLEOTIDE SEQUENCE [LARGE SCALE GENOMIC DNA]</scope>
    <source>
        <strain evidence="16 17">C22-A2</strain>
    </source>
</reference>
<dbReference type="InterPro" id="IPR006203">
    <property type="entry name" value="GHMP_knse_ATP-bd_CS"/>
</dbReference>
<dbReference type="PRINTS" id="PR00958">
    <property type="entry name" value="HOMSERKINASE"/>
</dbReference>
<dbReference type="InterPro" id="IPR000870">
    <property type="entry name" value="Homoserine_kinase"/>
</dbReference>
<proteinExistence type="inferred from homology"/>
<comment type="pathway">
    <text evidence="1 13">Amino-acid biosynthesis; L-threonine biosynthesis; L-threonine from L-aspartate: step 4/5.</text>
</comment>
<comment type="function">
    <text evidence="12 13">Catalyzes the ATP-dependent phosphorylation of L-homoserine to L-homoserine phosphate.</text>
</comment>
<dbReference type="Pfam" id="PF00288">
    <property type="entry name" value="GHMP_kinases_N"/>
    <property type="match status" value="1"/>
</dbReference>
<dbReference type="InterPro" id="IPR020568">
    <property type="entry name" value="Ribosomal_Su5_D2-typ_SF"/>
</dbReference>
<keyword evidence="9 13" id="KW-0418">Kinase</keyword>
<dbReference type="SUPFAM" id="SSF54211">
    <property type="entry name" value="Ribosomal protein S5 domain 2-like"/>
    <property type="match status" value="1"/>
</dbReference>
<dbReference type="EMBL" id="JARZFX010000014">
    <property type="protein sequence ID" value="MEC5425462.1"/>
    <property type="molecule type" value="Genomic_DNA"/>
</dbReference>
<evidence type="ECO:0000256" key="12">
    <source>
        <dbReference type="ARBA" id="ARBA00049954"/>
    </source>
</evidence>
<evidence type="ECO:0000256" key="4">
    <source>
        <dbReference type="ARBA" id="ARBA00017858"/>
    </source>
</evidence>
<dbReference type="EC" id="2.7.1.39" evidence="3 13"/>
<keyword evidence="10 13" id="KW-0067">ATP-binding</keyword>
<name>A0ABU6KLV4_9BACI</name>
<sequence>MNDFSISIPASSANLGPGFDSLGLALNLYLTLHVTAADKWDIEHKSPLLPAKTPCEDHFIYQIAKQTAERHHKQLPPCKVVVTTDIPLARGLGSSASAVIAGIELANQVCGLSLSQEEKIQYGTDIEGHPDNIAAALLGGVVITALTADNQINWIHLDDLNVDVIVYIPDFELKTEQAREVLPENLSREQSTAASAISNLVVAALLSGDYKLAGKMMEKDLFHEPYRAELIPGYHDIKLEAKNNGAYGTVISGAGPTMISFAPKGEGSGIANHMQRILTDYQVSALTIDQEGSQVRQVHIK</sequence>
<keyword evidence="5 13" id="KW-0028">Amino-acid biosynthesis</keyword>
<keyword evidence="8 13" id="KW-0547">Nucleotide-binding</keyword>
<dbReference type="PANTHER" id="PTHR20861">
    <property type="entry name" value="HOMOSERINE/4-DIPHOSPHOCYTIDYL-2-C-METHYL-D-ERYTHRITOL KINASE"/>
    <property type="match status" value="1"/>
</dbReference>
<dbReference type="PROSITE" id="PS00627">
    <property type="entry name" value="GHMP_KINASES_ATP"/>
    <property type="match status" value="1"/>
</dbReference>
<organism evidence="16 17">
    <name type="scientific">Virgibacillus tibetensis</name>
    <dbReference type="NCBI Taxonomy" id="3042313"/>
    <lineage>
        <taxon>Bacteria</taxon>
        <taxon>Bacillati</taxon>
        <taxon>Bacillota</taxon>
        <taxon>Bacilli</taxon>
        <taxon>Bacillales</taxon>
        <taxon>Bacillaceae</taxon>
        <taxon>Virgibacillus</taxon>
    </lineage>
</organism>
<evidence type="ECO:0000256" key="13">
    <source>
        <dbReference type="HAMAP-Rule" id="MF_00384"/>
    </source>
</evidence>
<dbReference type="Gene3D" id="3.30.230.10">
    <property type="match status" value="1"/>
</dbReference>
<keyword evidence="6 13" id="KW-0808">Transferase</keyword>
<evidence type="ECO:0000256" key="3">
    <source>
        <dbReference type="ARBA" id="ARBA00012078"/>
    </source>
</evidence>
<comment type="caution">
    <text evidence="16">The sequence shown here is derived from an EMBL/GenBank/DDBJ whole genome shotgun (WGS) entry which is preliminary data.</text>
</comment>
<evidence type="ECO:0000256" key="11">
    <source>
        <dbReference type="ARBA" id="ARBA00049375"/>
    </source>
</evidence>
<feature type="domain" description="GHMP kinase N-terminal" evidence="14">
    <location>
        <begin position="59"/>
        <end position="140"/>
    </location>
</feature>
<dbReference type="PANTHER" id="PTHR20861:SF1">
    <property type="entry name" value="HOMOSERINE KINASE"/>
    <property type="match status" value="1"/>
</dbReference>
<dbReference type="InterPro" id="IPR036554">
    <property type="entry name" value="GHMP_kinase_C_sf"/>
</dbReference>
<keyword evidence="13" id="KW-0963">Cytoplasm</keyword>
<accession>A0ABU6KLV4</accession>
<dbReference type="RefSeq" id="WP_327609001.1">
    <property type="nucleotide sequence ID" value="NZ_JARZFX010000014.1"/>
</dbReference>
<evidence type="ECO:0000259" key="14">
    <source>
        <dbReference type="Pfam" id="PF00288"/>
    </source>
</evidence>
<evidence type="ECO:0000313" key="16">
    <source>
        <dbReference type="EMBL" id="MEC5425462.1"/>
    </source>
</evidence>
<evidence type="ECO:0000256" key="7">
    <source>
        <dbReference type="ARBA" id="ARBA00022697"/>
    </source>
</evidence>
<evidence type="ECO:0000256" key="5">
    <source>
        <dbReference type="ARBA" id="ARBA00022605"/>
    </source>
</evidence>
<protein>
    <recommendedName>
        <fullName evidence="4 13">Homoserine kinase</fullName>
        <shortName evidence="13">HK</shortName>
        <shortName evidence="13">HSK</shortName>
        <ecNumber evidence="3 13">2.7.1.39</ecNumber>
    </recommendedName>
</protein>
<dbReference type="HAMAP" id="MF_00384">
    <property type="entry name" value="Homoser_kinase"/>
    <property type="match status" value="1"/>
</dbReference>
<comment type="catalytic activity">
    <reaction evidence="11 13">
        <text>L-homoserine + ATP = O-phospho-L-homoserine + ADP + H(+)</text>
        <dbReference type="Rhea" id="RHEA:13985"/>
        <dbReference type="ChEBI" id="CHEBI:15378"/>
        <dbReference type="ChEBI" id="CHEBI:30616"/>
        <dbReference type="ChEBI" id="CHEBI:57476"/>
        <dbReference type="ChEBI" id="CHEBI:57590"/>
        <dbReference type="ChEBI" id="CHEBI:456216"/>
        <dbReference type="EC" id="2.7.1.39"/>
    </reaction>
</comment>
<dbReference type="Gene3D" id="3.30.70.890">
    <property type="entry name" value="GHMP kinase, C-terminal domain"/>
    <property type="match status" value="1"/>
</dbReference>
<evidence type="ECO:0000313" key="17">
    <source>
        <dbReference type="Proteomes" id="UP001335737"/>
    </source>
</evidence>
<dbReference type="Proteomes" id="UP001335737">
    <property type="component" value="Unassembled WGS sequence"/>
</dbReference>
<evidence type="ECO:0000256" key="10">
    <source>
        <dbReference type="ARBA" id="ARBA00022840"/>
    </source>
</evidence>
<evidence type="ECO:0000256" key="1">
    <source>
        <dbReference type="ARBA" id="ARBA00005015"/>
    </source>
</evidence>